<dbReference type="InterPro" id="IPR041698">
    <property type="entry name" value="Methyltransf_25"/>
</dbReference>
<name>A0A0P6S7U9_9STRE</name>
<accession>A0A0P6S7U9</accession>
<evidence type="ECO:0000256" key="1">
    <source>
        <dbReference type="ARBA" id="ARBA00022603"/>
    </source>
</evidence>
<dbReference type="CDD" id="cd02440">
    <property type="entry name" value="AdoMet_MTases"/>
    <property type="match status" value="1"/>
</dbReference>
<dbReference type="Gene3D" id="3.40.50.150">
    <property type="entry name" value="Vaccinia Virus protein VP39"/>
    <property type="match status" value="1"/>
</dbReference>
<dbReference type="PANTHER" id="PTHR43861:SF1">
    <property type="entry name" value="TRANS-ACONITATE 2-METHYLTRANSFERASE"/>
    <property type="match status" value="1"/>
</dbReference>
<dbReference type="GO" id="GO:0032259">
    <property type="term" value="P:methylation"/>
    <property type="evidence" value="ECO:0007669"/>
    <property type="project" value="UniProtKB-KW"/>
</dbReference>
<dbReference type="PATRIC" id="fig|119224.3.peg.459"/>
<comment type="caution">
    <text evidence="4">The sequence shown here is derived from an EMBL/GenBank/DDBJ whole genome shotgun (WGS) entry which is preliminary data.</text>
</comment>
<dbReference type="EMBL" id="LHQM01000014">
    <property type="protein sequence ID" value="KPJ22426.1"/>
    <property type="molecule type" value="Genomic_DNA"/>
</dbReference>
<organism evidence="4 5">
    <name type="scientific">Streptococcus phocae</name>
    <dbReference type="NCBI Taxonomy" id="119224"/>
    <lineage>
        <taxon>Bacteria</taxon>
        <taxon>Bacillati</taxon>
        <taxon>Bacillota</taxon>
        <taxon>Bacilli</taxon>
        <taxon>Lactobacillales</taxon>
        <taxon>Streptococcaceae</taxon>
        <taxon>Streptococcus</taxon>
    </lineage>
</organism>
<protein>
    <submittedName>
        <fullName evidence="4">SAM-dependent methyltransferase</fullName>
    </submittedName>
</protein>
<dbReference type="RefSeq" id="WP_037595767.1">
    <property type="nucleotide sequence ID" value="NZ_LHQM01000014.1"/>
</dbReference>
<dbReference type="PANTHER" id="PTHR43861">
    <property type="entry name" value="TRANS-ACONITATE 2-METHYLTRANSFERASE-RELATED"/>
    <property type="match status" value="1"/>
</dbReference>
<dbReference type="Pfam" id="PF13649">
    <property type="entry name" value="Methyltransf_25"/>
    <property type="match status" value="1"/>
</dbReference>
<reference evidence="4 5" key="1">
    <citation type="submission" date="2015-08" db="EMBL/GenBank/DDBJ databases">
        <title>Genome sequence of Streptococcus phocae subsp. phocae ATCC 51973T isolated from liver specimen obtained from seal.</title>
        <authorList>
            <person name="Avendano-Herrera R."/>
        </authorList>
    </citation>
    <scope>NUCLEOTIDE SEQUENCE [LARGE SCALE GENOMIC DNA]</scope>
    <source>
        <strain evidence="4 5">ATCC 51973</strain>
    </source>
</reference>
<evidence type="ECO:0000259" key="3">
    <source>
        <dbReference type="Pfam" id="PF13649"/>
    </source>
</evidence>
<dbReference type="STRING" id="119224.AKK44_04625"/>
<dbReference type="SUPFAM" id="SSF53335">
    <property type="entry name" value="S-adenosyl-L-methionine-dependent methyltransferases"/>
    <property type="match status" value="1"/>
</dbReference>
<feature type="domain" description="Methyltransferase" evidence="3">
    <location>
        <begin position="42"/>
        <end position="136"/>
    </location>
</feature>
<keyword evidence="5" id="KW-1185">Reference proteome</keyword>
<keyword evidence="2 4" id="KW-0808">Transferase</keyword>
<evidence type="ECO:0000256" key="2">
    <source>
        <dbReference type="ARBA" id="ARBA00022679"/>
    </source>
</evidence>
<evidence type="ECO:0000313" key="4">
    <source>
        <dbReference type="EMBL" id="KPJ22426.1"/>
    </source>
</evidence>
<dbReference type="GO" id="GO:0008168">
    <property type="term" value="F:methyltransferase activity"/>
    <property type="evidence" value="ECO:0007669"/>
    <property type="project" value="UniProtKB-KW"/>
</dbReference>
<dbReference type="AlphaFoldDB" id="A0A0P6S7U9"/>
<evidence type="ECO:0000313" key="5">
    <source>
        <dbReference type="Proteomes" id="UP000049578"/>
    </source>
</evidence>
<proteinExistence type="predicted"/>
<dbReference type="Gene3D" id="2.20.25.110">
    <property type="entry name" value="S-adenosyl-L-methionine-dependent methyltransferases"/>
    <property type="match status" value="1"/>
</dbReference>
<keyword evidence="1 4" id="KW-0489">Methyltransferase</keyword>
<dbReference type="Proteomes" id="UP000049578">
    <property type="component" value="Unassembled WGS sequence"/>
</dbReference>
<sequence length="247" mass="28730">MQKNYEKFASVYDAIMDQSLYDLWTDFSLRHLPKHKNRKSLLELACGTGIQSVRFAQAGFDVTGLDLSQEMLAVAKKRAESAKKEIHFTQGNMLDLSKVGTFDFVTCYSDSICYMQDEVEVGDVFKQVYDALNDDGIFIFDVHSIYQMEKVFPGYAYHENADDFAMVWDSFEDEAPYSVVHELTFFIQDEDGRFSRFDEVHEERTYELLTYDILLEQAGFKSFKVYADFEDQAPTATSKRWFFVARK</sequence>
<gene>
    <name evidence="4" type="ORF">AKK44_04625</name>
</gene>
<dbReference type="InterPro" id="IPR029063">
    <property type="entry name" value="SAM-dependent_MTases_sf"/>
</dbReference>